<dbReference type="AlphaFoldDB" id="L0DBN8"/>
<reference evidence="1 2" key="1">
    <citation type="submission" date="2012-02" db="EMBL/GenBank/DDBJ databases">
        <title>Complete sequence of chromosome of Singulisphaera acidiphila DSM 18658.</title>
        <authorList>
            <consortium name="US DOE Joint Genome Institute (JGI-PGF)"/>
            <person name="Lucas S."/>
            <person name="Copeland A."/>
            <person name="Lapidus A."/>
            <person name="Glavina del Rio T."/>
            <person name="Dalin E."/>
            <person name="Tice H."/>
            <person name="Bruce D."/>
            <person name="Goodwin L."/>
            <person name="Pitluck S."/>
            <person name="Peters L."/>
            <person name="Ovchinnikova G."/>
            <person name="Chertkov O."/>
            <person name="Kyrpides N."/>
            <person name="Mavromatis K."/>
            <person name="Ivanova N."/>
            <person name="Brettin T."/>
            <person name="Detter J.C."/>
            <person name="Han C."/>
            <person name="Larimer F."/>
            <person name="Land M."/>
            <person name="Hauser L."/>
            <person name="Markowitz V."/>
            <person name="Cheng J.-F."/>
            <person name="Hugenholtz P."/>
            <person name="Woyke T."/>
            <person name="Wu D."/>
            <person name="Tindall B."/>
            <person name="Pomrenke H."/>
            <person name="Brambilla E."/>
            <person name="Klenk H.-P."/>
            <person name="Eisen J.A."/>
        </authorList>
    </citation>
    <scope>NUCLEOTIDE SEQUENCE [LARGE SCALE GENOMIC DNA]</scope>
    <source>
        <strain evidence="2">ATCC BAA-1392 / DSM 18658 / VKM B-2454 / MOB10</strain>
    </source>
</reference>
<organism evidence="1 2">
    <name type="scientific">Singulisphaera acidiphila (strain ATCC BAA-1392 / DSM 18658 / VKM B-2454 / MOB10)</name>
    <dbReference type="NCBI Taxonomy" id="886293"/>
    <lineage>
        <taxon>Bacteria</taxon>
        <taxon>Pseudomonadati</taxon>
        <taxon>Planctomycetota</taxon>
        <taxon>Planctomycetia</taxon>
        <taxon>Isosphaerales</taxon>
        <taxon>Isosphaeraceae</taxon>
        <taxon>Singulisphaera</taxon>
    </lineage>
</organism>
<dbReference type="OrthoDB" id="323926at2"/>
<keyword evidence="2" id="KW-1185">Reference proteome</keyword>
<dbReference type="EMBL" id="CP003364">
    <property type="protein sequence ID" value="AGA26789.1"/>
    <property type="molecule type" value="Genomic_DNA"/>
</dbReference>
<dbReference type="InterPro" id="IPR023214">
    <property type="entry name" value="HAD_sf"/>
</dbReference>
<evidence type="ECO:0000313" key="1">
    <source>
        <dbReference type="EMBL" id="AGA26789.1"/>
    </source>
</evidence>
<evidence type="ECO:0000313" key="2">
    <source>
        <dbReference type="Proteomes" id="UP000010798"/>
    </source>
</evidence>
<dbReference type="KEGG" id="saci:Sinac_2480"/>
<sequence length="585" mass="64129">MKLIEALNILKPLAPDGEREVEVGLACGFTPAHLELFLAAHLRRNEPNRRAVIRSGLFGDCLGNVERLVQAPLEAAAVIVEWSDLDLRLGLRHLGGWGIDTLADILETAAGRATQLADAIGRAATTVPLALCLPTLPLPPAAFTPPHSSSALDLGLRELASSFAARVAQVPGVRVVNDQRLGELSPLGDRLDVRTELSTGFPYRLAHASAVAELLAKLIWSPSPMKGVITDLDDTLWQGIVGDVGVDAIAWDLDHHAQVHGLYQQMLASLAETGVLIAVASKNDCRVVDEAFRREDLLLKKERVFPVEVGWGAKSEAVCRILRAWNIGAESVVFIDDSPMELAEVAAAHPGLLCLPFVRNDESAIYALLVRLRELFGKHRVSGEDALRLESLRHSVELFGAQDGQAPPPERFLEQAGAEIVIDGTKNPPNPRALELINKTNQFNLNGRRFAEGEWLAHLRTPGAFLLLVSYKDKFGVLGTIAALTGRIALGEVVVNQWVMSCRAFSRRIEYRCLETLFEVTAADRVEFEYQATPKNRPLRDFLTGILGEPPTSRLRLSSDQFWAQCPPLYHHVQGADSWLIREPA</sequence>
<dbReference type="SUPFAM" id="SSF56784">
    <property type="entry name" value="HAD-like"/>
    <property type="match status" value="1"/>
</dbReference>
<accession>L0DBN8</accession>
<dbReference type="Gene3D" id="3.40.50.1000">
    <property type="entry name" value="HAD superfamily/HAD-like"/>
    <property type="match status" value="1"/>
</dbReference>
<dbReference type="Proteomes" id="UP000010798">
    <property type="component" value="Chromosome"/>
</dbReference>
<dbReference type="NCBIfam" id="TIGR01681">
    <property type="entry name" value="HAD-SF-IIIC"/>
    <property type="match status" value="1"/>
</dbReference>
<protein>
    <submittedName>
        <fullName evidence="1">Subfamily IIIC HAD-superfamily phosphatase</fullName>
    </submittedName>
</protein>
<dbReference type="InterPro" id="IPR036412">
    <property type="entry name" value="HAD-like_sf"/>
</dbReference>
<dbReference type="STRING" id="886293.Sinac_2480"/>
<name>L0DBN8_SINAD</name>
<dbReference type="InterPro" id="IPR010037">
    <property type="entry name" value="FkbH_domain"/>
</dbReference>
<gene>
    <name evidence="1" type="ordered locus">Sinac_2480</name>
</gene>
<dbReference type="InterPro" id="IPR010033">
    <property type="entry name" value="HAD_SF_ppase_IIIC"/>
</dbReference>
<dbReference type="NCBIfam" id="TIGR01686">
    <property type="entry name" value="FkbH"/>
    <property type="match status" value="1"/>
</dbReference>
<proteinExistence type="predicted"/>
<dbReference type="HOGENOM" id="CLU_018095_1_0_0"/>
<dbReference type="RefSeq" id="WP_015245941.1">
    <property type="nucleotide sequence ID" value="NC_019892.1"/>
</dbReference>
<dbReference type="eggNOG" id="COG3882">
    <property type="taxonomic scope" value="Bacteria"/>
</dbReference>